<evidence type="ECO:0000256" key="1">
    <source>
        <dbReference type="ARBA" id="ARBA00006484"/>
    </source>
</evidence>
<dbReference type="EMBL" id="AAVT01000005">
    <property type="protein sequence ID" value="EAW30905.1"/>
    <property type="molecule type" value="Genomic_DNA"/>
</dbReference>
<keyword evidence="2" id="KW-0058">Aromatic hydrocarbons catabolism</keyword>
<evidence type="ECO:0000256" key="3">
    <source>
        <dbReference type="ARBA" id="ARBA00023002"/>
    </source>
</evidence>
<dbReference type="SUPFAM" id="SSF51735">
    <property type="entry name" value="NAD(P)-binding Rossmann-fold domains"/>
    <property type="match status" value="1"/>
</dbReference>
<dbReference type="Proteomes" id="UP000004931">
    <property type="component" value="Unassembled WGS sequence"/>
</dbReference>
<name>A0YDM1_9GAMM</name>
<keyword evidence="6" id="KW-1185">Reference proteome</keyword>
<evidence type="ECO:0000313" key="6">
    <source>
        <dbReference type="Proteomes" id="UP000004931"/>
    </source>
</evidence>
<organism evidence="5 6">
    <name type="scientific">marine gamma proteobacterium HTCC2143</name>
    <dbReference type="NCBI Taxonomy" id="247633"/>
    <lineage>
        <taxon>Bacteria</taxon>
        <taxon>Pseudomonadati</taxon>
        <taxon>Pseudomonadota</taxon>
        <taxon>Gammaproteobacteria</taxon>
        <taxon>Cellvibrionales</taxon>
        <taxon>Spongiibacteraceae</taxon>
        <taxon>BD1-7 clade</taxon>
    </lineage>
</organism>
<dbReference type="CDD" id="cd05233">
    <property type="entry name" value="SDR_c"/>
    <property type="match status" value="1"/>
</dbReference>
<dbReference type="AlphaFoldDB" id="A0YDM1"/>
<dbReference type="InterPro" id="IPR002347">
    <property type="entry name" value="SDR_fam"/>
</dbReference>
<dbReference type="PROSITE" id="PS00061">
    <property type="entry name" value="ADH_SHORT"/>
    <property type="match status" value="1"/>
</dbReference>
<gene>
    <name evidence="5" type="ORF">GP2143_09922</name>
</gene>
<proteinExistence type="inferred from homology"/>
<keyword evidence="3" id="KW-0560">Oxidoreductase</keyword>
<dbReference type="PRINTS" id="PR00081">
    <property type="entry name" value="GDHRDH"/>
</dbReference>
<dbReference type="GO" id="GO:0016491">
    <property type="term" value="F:oxidoreductase activity"/>
    <property type="evidence" value="ECO:0007669"/>
    <property type="project" value="UniProtKB-KW"/>
</dbReference>
<evidence type="ECO:0000256" key="2">
    <source>
        <dbReference type="ARBA" id="ARBA00022797"/>
    </source>
</evidence>
<evidence type="ECO:0000256" key="4">
    <source>
        <dbReference type="ARBA" id="ARBA00023027"/>
    </source>
</evidence>
<dbReference type="eggNOG" id="COG1028">
    <property type="taxonomic scope" value="Bacteria"/>
</dbReference>
<evidence type="ECO:0000313" key="5">
    <source>
        <dbReference type="EMBL" id="EAW30905.1"/>
    </source>
</evidence>
<keyword evidence="4" id="KW-0520">NAD</keyword>
<dbReference type="FunFam" id="3.40.50.720:FF:000084">
    <property type="entry name" value="Short-chain dehydrogenase reductase"/>
    <property type="match status" value="1"/>
</dbReference>
<comment type="caution">
    <text evidence="5">The sequence shown here is derived from an EMBL/GenBank/DDBJ whole genome shotgun (WGS) entry which is preliminary data.</text>
</comment>
<protein>
    <submittedName>
        <fullName evidence="5">Putative 3-ketoacyl-CoA reductase</fullName>
    </submittedName>
</protein>
<dbReference type="PRINTS" id="PR00080">
    <property type="entry name" value="SDRFAMILY"/>
</dbReference>
<dbReference type="PANTHER" id="PTHR43943">
    <property type="entry name" value="DEHYDROGENASE/REDUCTASE (SDR FAMILY) MEMBER 4"/>
    <property type="match status" value="1"/>
</dbReference>
<accession>A0YDM1</accession>
<dbReference type="OrthoDB" id="9804774at2"/>
<dbReference type="STRING" id="247633.GP2143_09922"/>
<reference evidence="5 6" key="1">
    <citation type="journal article" date="2010" name="J. Bacteriol.">
        <title>Genome sequence of the oligotrophic marine Gammaproteobacterium HTCC2143, isolated from the Oregon Coast.</title>
        <authorList>
            <person name="Oh H.M."/>
            <person name="Kang I."/>
            <person name="Ferriera S."/>
            <person name="Giovannoni S.J."/>
            <person name="Cho J.C."/>
        </authorList>
    </citation>
    <scope>NUCLEOTIDE SEQUENCE [LARGE SCALE GENOMIC DNA]</scope>
    <source>
        <strain evidence="5 6">HTCC2143</strain>
    </source>
</reference>
<dbReference type="Gene3D" id="3.40.50.720">
    <property type="entry name" value="NAD(P)-binding Rossmann-like Domain"/>
    <property type="match status" value="1"/>
</dbReference>
<comment type="similarity">
    <text evidence="1">Belongs to the short-chain dehydrogenases/reductases (SDR) family.</text>
</comment>
<dbReference type="PANTHER" id="PTHR43943:SF17">
    <property type="entry name" value="3-PHENYLPROPIONATE-DIHYDRODIOL_CINNAMIC ACID-DIHYDRODIOL DEHYDROGENASE"/>
    <property type="match status" value="1"/>
</dbReference>
<dbReference type="Pfam" id="PF13561">
    <property type="entry name" value="adh_short_C2"/>
    <property type="match status" value="1"/>
</dbReference>
<dbReference type="InterPro" id="IPR020904">
    <property type="entry name" value="Sc_DH/Rdtase_CS"/>
</dbReference>
<dbReference type="InterPro" id="IPR036291">
    <property type="entry name" value="NAD(P)-bd_dom_sf"/>
</dbReference>
<sequence>MDLGLKGKRAIVTGSTRGIGKAIAETLAKEGVDVAVCSRQQKAVDETIAEFSQYPGKVIGAAVDITDQQGFKQWVDSVAAELGGIDIFVANVTAGDTAERSNPWDAAVTTDILATVSCIDAALPMLKQSEAGAIVYISSMAGIIGTPQIPAYGAAKAGMTHYMKTLAMSLVKDGVRVNTVSPGDIITEGNVWDRIRTTMPDVFKSVLKRNPRGHLGTPEEIAQVVSFMASPMASLVNGAHLVVDGCSTTHVHF</sequence>